<dbReference type="EMBL" id="BAAANC010000004">
    <property type="protein sequence ID" value="GAA1553093.1"/>
    <property type="molecule type" value="Genomic_DNA"/>
</dbReference>
<dbReference type="InterPro" id="IPR032710">
    <property type="entry name" value="NTF2-like_dom_sf"/>
</dbReference>
<dbReference type="RefSeq" id="WP_344181476.1">
    <property type="nucleotide sequence ID" value="NZ_BAAANC010000004.1"/>
</dbReference>
<dbReference type="SUPFAM" id="SSF54427">
    <property type="entry name" value="NTF2-like"/>
    <property type="match status" value="1"/>
</dbReference>
<keyword evidence="3" id="KW-1185">Reference proteome</keyword>
<accession>A0ABN2C668</accession>
<evidence type="ECO:0000313" key="2">
    <source>
        <dbReference type="EMBL" id="GAA1553093.1"/>
    </source>
</evidence>
<gene>
    <name evidence="2" type="ORF">GCM10009741_67030</name>
</gene>
<organism evidence="2 3">
    <name type="scientific">Kribbella lupini</name>
    <dbReference type="NCBI Taxonomy" id="291602"/>
    <lineage>
        <taxon>Bacteria</taxon>
        <taxon>Bacillati</taxon>
        <taxon>Actinomycetota</taxon>
        <taxon>Actinomycetes</taxon>
        <taxon>Propionibacteriales</taxon>
        <taxon>Kribbellaceae</taxon>
        <taxon>Kribbella</taxon>
    </lineage>
</organism>
<sequence>MSTTDILTTVANQWRAAVNAHDPKLVASYFTPDAIFQGLHPYSVGPEGVAEYYAAQPLGMTADYTVLETRQLTDDLILGYLTVDFAFVDRPTKTVNLALLLKKTPEAWQITHYQVSLLP</sequence>
<dbReference type="NCBIfam" id="TIGR02246">
    <property type="entry name" value="SgcJ/EcaC family oxidoreductase"/>
    <property type="match status" value="1"/>
</dbReference>
<proteinExistence type="predicted"/>
<feature type="domain" description="DUF4440" evidence="1">
    <location>
        <begin position="8"/>
        <end position="110"/>
    </location>
</feature>
<evidence type="ECO:0000313" key="3">
    <source>
        <dbReference type="Proteomes" id="UP001500363"/>
    </source>
</evidence>
<dbReference type="Proteomes" id="UP001500363">
    <property type="component" value="Unassembled WGS sequence"/>
</dbReference>
<dbReference type="InterPro" id="IPR027843">
    <property type="entry name" value="DUF4440"/>
</dbReference>
<protein>
    <submittedName>
        <fullName evidence="2">Nuclear transport factor 2 family protein</fullName>
    </submittedName>
</protein>
<dbReference type="Pfam" id="PF14534">
    <property type="entry name" value="DUF4440"/>
    <property type="match status" value="1"/>
</dbReference>
<evidence type="ECO:0000259" key="1">
    <source>
        <dbReference type="Pfam" id="PF14534"/>
    </source>
</evidence>
<name>A0ABN2C668_9ACTN</name>
<dbReference type="InterPro" id="IPR011944">
    <property type="entry name" value="Steroid_delta5-4_isomerase"/>
</dbReference>
<comment type="caution">
    <text evidence="2">The sequence shown here is derived from an EMBL/GenBank/DDBJ whole genome shotgun (WGS) entry which is preliminary data.</text>
</comment>
<dbReference type="Gene3D" id="3.10.450.50">
    <property type="match status" value="1"/>
</dbReference>
<reference evidence="2 3" key="1">
    <citation type="journal article" date="2019" name="Int. J. Syst. Evol. Microbiol.">
        <title>The Global Catalogue of Microorganisms (GCM) 10K type strain sequencing project: providing services to taxonomists for standard genome sequencing and annotation.</title>
        <authorList>
            <consortium name="The Broad Institute Genomics Platform"/>
            <consortium name="The Broad Institute Genome Sequencing Center for Infectious Disease"/>
            <person name="Wu L."/>
            <person name="Ma J."/>
        </authorList>
    </citation>
    <scope>NUCLEOTIDE SEQUENCE [LARGE SCALE GENOMIC DNA]</scope>
    <source>
        <strain evidence="2 3">JCM 14303</strain>
    </source>
</reference>